<feature type="binding site" evidence="1">
    <location>
        <position position="211"/>
    </location>
    <ligand>
        <name>ATP</name>
        <dbReference type="ChEBI" id="CHEBI:30616"/>
    </ligand>
</feature>
<dbReference type="InterPro" id="IPR011009">
    <property type="entry name" value="Kinase-like_dom_sf"/>
</dbReference>
<dbReference type="Proteomes" id="UP000327085">
    <property type="component" value="Chromosome 6"/>
</dbReference>
<keyword evidence="1" id="KW-0547">Nucleotide-binding</keyword>
<proteinExistence type="predicted"/>
<dbReference type="Gramene" id="VVA13064">
    <property type="protein sequence ID" value="VVA13064"/>
    <property type="gene ID" value="Prudul26B025307"/>
</dbReference>
<dbReference type="InterPro" id="IPR017441">
    <property type="entry name" value="Protein_kinase_ATP_BS"/>
</dbReference>
<evidence type="ECO:0000259" key="2">
    <source>
        <dbReference type="Pfam" id="PF23446"/>
    </source>
</evidence>
<evidence type="ECO:0000259" key="3">
    <source>
        <dbReference type="Pfam" id="PF23473"/>
    </source>
</evidence>
<dbReference type="PANTHER" id="PTHR45927">
    <property type="entry name" value="LYSM-DOMAIN RECEPTOR-LIKE KINASE-RELATED"/>
    <property type="match status" value="1"/>
</dbReference>
<dbReference type="SUPFAM" id="SSF56112">
    <property type="entry name" value="Protein kinase-like (PK-like)"/>
    <property type="match status" value="1"/>
</dbReference>
<sequence length="224" mass="24966">MVIAADPSSYVTFRSQPPYDDLISIARLLGAEASSVASCNNISSNDHAGAKLKVEVGCACPSAKQMENGVISLLIYMVTWNDTVTLIGEKFGVDVHSVLDANMFSWSSTIYPFTPILVPLKHEICTANPLHEFLKRRRCNIRKEKFFKQNGGYLLQQKFHANNTTVLAKIFTAEELQEATDNFNESRFLGQGGYGTVYKGMLLYGSTVAFKRSKCGDTRWYLPK</sequence>
<dbReference type="Pfam" id="PF23446">
    <property type="entry name" value="LysM1_NFP_LYK"/>
    <property type="match status" value="1"/>
</dbReference>
<dbReference type="PROSITE" id="PS00107">
    <property type="entry name" value="PROTEIN_KINASE_ATP"/>
    <property type="match status" value="1"/>
</dbReference>
<dbReference type="InterPro" id="IPR052611">
    <property type="entry name" value="Plant_RLK_LysM"/>
</dbReference>
<protein>
    <submittedName>
        <fullName evidence="4">PREDICTED: wall-associated</fullName>
    </submittedName>
</protein>
<reference evidence="5" key="1">
    <citation type="journal article" date="2020" name="Plant J.">
        <title>Transposons played a major role in the diversification between the closely related almond and peach genomes: results from the almond genome sequence.</title>
        <authorList>
            <person name="Alioto T."/>
            <person name="Alexiou K.G."/>
            <person name="Bardil A."/>
            <person name="Barteri F."/>
            <person name="Castanera R."/>
            <person name="Cruz F."/>
            <person name="Dhingra A."/>
            <person name="Duval H."/>
            <person name="Fernandez I Marti A."/>
            <person name="Frias L."/>
            <person name="Galan B."/>
            <person name="Garcia J.L."/>
            <person name="Howad W."/>
            <person name="Gomez-Garrido J."/>
            <person name="Gut M."/>
            <person name="Julca I."/>
            <person name="Morata J."/>
            <person name="Puigdomenech P."/>
            <person name="Ribeca P."/>
            <person name="Rubio Cabetas M.J."/>
            <person name="Vlasova A."/>
            <person name="Wirthensohn M."/>
            <person name="Garcia-Mas J."/>
            <person name="Gabaldon T."/>
            <person name="Casacuberta J.M."/>
            <person name="Arus P."/>
        </authorList>
    </citation>
    <scope>NUCLEOTIDE SEQUENCE [LARGE SCALE GENOMIC DNA]</scope>
    <source>
        <strain evidence="5">cv. Texas</strain>
    </source>
</reference>
<accession>A0A5E4EBH1</accession>
<dbReference type="InterPro" id="IPR056563">
    <property type="entry name" value="LysM3_LYK4_5"/>
</dbReference>
<keyword evidence="1" id="KW-0067">ATP-binding</keyword>
<dbReference type="EMBL" id="CABIKO010000006">
    <property type="protein sequence ID" value="VVA13064.1"/>
    <property type="molecule type" value="Genomic_DNA"/>
</dbReference>
<gene>
    <name evidence="4" type="ORF">ALMOND_2B025307</name>
</gene>
<dbReference type="Pfam" id="PF23473">
    <property type="entry name" value="LysM3_LYK4_5"/>
    <property type="match status" value="1"/>
</dbReference>
<dbReference type="InParanoid" id="A0A5E4EBH1"/>
<organism evidence="4 5">
    <name type="scientific">Prunus dulcis</name>
    <name type="common">Almond</name>
    <name type="synonym">Amygdalus dulcis</name>
    <dbReference type="NCBI Taxonomy" id="3755"/>
    <lineage>
        <taxon>Eukaryota</taxon>
        <taxon>Viridiplantae</taxon>
        <taxon>Streptophyta</taxon>
        <taxon>Embryophyta</taxon>
        <taxon>Tracheophyta</taxon>
        <taxon>Spermatophyta</taxon>
        <taxon>Magnoliopsida</taxon>
        <taxon>eudicotyledons</taxon>
        <taxon>Gunneridae</taxon>
        <taxon>Pentapetalae</taxon>
        <taxon>rosids</taxon>
        <taxon>fabids</taxon>
        <taxon>Rosales</taxon>
        <taxon>Rosaceae</taxon>
        <taxon>Amygdaloideae</taxon>
        <taxon>Amygdaleae</taxon>
        <taxon>Prunus</taxon>
    </lineage>
</organism>
<evidence type="ECO:0000256" key="1">
    <source>
        <dbReference type="PROSITE-ProRule" id="PRU10141"/>
    </source>
</evidence>
<dbReference type="GO" id="GO:0005524">
    <property type="term" value="F:ATP binding"/>
    <property type="evidence" value="ECO:0007669"/>
    <property type="project" value="UniProtKB-UniRule"/>
</dbReference>
<feature type="domain" description="NFP/LYK4/5 first LysM" evidence="2">
    <location>
        <begin position="9"/>
        <end position="60"/>
    </location>
</feature>
<evidence type="ECO:0000313" key="5">
    <source>
        <dbReference type="Proteomes" id="UP000327085"/>
    </source>
</evidence>
<feature type="domain" description="LYK4/5 third LysM" evidence="3">
    <location>
        <begin position="73"/>
        <end position="120"/>
    </location>
</feature>
<evidence type="ECO:0000313" key="4">
    <source>
        <dbReference type="EMBL" id="VVA13064.1"/>
    </source>
</evidence>
<dbReference type="Gene3D" id="3.30.200.20">
    <property type="entry name" value="Phosphorylase Kinase, domain 1"/>
    <property type="match status" value="1"/>
</dbReference>
<dbReference type="PANTHER" id="PTHR45927:SF6">
    <property type="entry name" value="PROTEIN LYK5"/>
    <property type="match status" value="1"/>
</dbReference>
<name>A0A5E4EBH1_PRUDU</name>
<dbReference type="AlphaFoldDB" id="A0A5E4EBH1"/>
<dbReference type="InterPro" id="IPR056561">
    <property type="entry name" value="NFP_LYK_LysM1"/>
</dbReference>